<feature type="domain" description="Calcineurin-like phosphoesterase" evidence="1">
    <location>
        <begin position="39"/>
        <end position="273"/>
    </location>
</feature>
<dbReference type="PANTHER" id="PTHR36492">
    <property type="match status" value="1"/>
</dbReference>
<dbReference type="Pfam" id="PF00149">
    <property type="entry name" value="Metallophos"/>
    <property type="match status" value="1"/>
</dbReference>
<sequence length="332" mass="37556">MTAATTIVDPLLETAAATKATPSLSDGPPPVVPTRPGQLWAIADLHLSYKTNREELDKLQPRPNDGLIICGDVGESADHLRTAFIKAKACYGQVFWAPGNHELYTLPTQKEHGARGERKYAECVDIARECGVKTPEDDYVLWDGDGGPCLIAPIFTLYDYSFRPDHVKLEDALEWAREKDIEATDEHLLHPDPYATRIEWCQALLASTEHRLTAAVAANPGVKLILVGHWPLREDLVMLPNVPRFSLWCGTKKTEDWHNRFNAKVVVSGHLHIRRTDWRDDTRFEEVSLGYPRQWQECMDRGLDINDLLRNILPGPELPPPDSRATIWRRYG</sequence>
<dbReference type="OrthoDB" id="550558at2759"/>
<protein>
    <submittedName>
        <fullName evidence="2">Metallophosphoesterase-like protein</fullName>
    </submittedName>
</protein>
<gene>
    <name evidence="2" type="ORF">B0J11DRAFT_206441</name>
</gene>
<proteinExistence type="predicted"/>
<reference evidence="2" key="1">
    <citation type="journal article" date="2021" name="Nat. Commun.">
        <title>Genetic determinants of endophytism in the Arabidopsis root mycobiome.</title>
        <authorList>
            <person name="Mesny F."/>
            <person name="Miyauchi S."/>
            <person name="Thiergart T."/>
            <person name="Pickel B."/>
            <person name="Atanasova L."/>
            <person name="Karlsson M."/>
            <person name="Huettel B."/>
            <person name="Barry K.W."/>
            <person name="Haridas S."/>
            <person name="Chen C."/>
            <person name="Bauer D."/>
            <person name="Andreopoulos W."/>
            <person name="Pangilinan J."/>
            <person name="LaButti K."/>
            <person name="Riley R."/>
            <person name="Lipzen A."/>
            <person name="Clum A."/>
            <person name="Drula E."/>
            <person name="Henrissat B."/>
            <person name="Kohler A."/>
            <person name="Grigoriev I.V."/>
            <person name="Martin F.M."/>
            <person name="Hacquard S."/>
        </authorList>
    </citation>
    <scope>NUCLEOTIDE SEQUENCE</scope>
    <source>
        <strain evidence="2">MPI-CAGE-CH-0243</strain>
    </source>
</reference>
<evidence type="ECO:0000313" key="2">
    <source>
        <dbReference type="EMBL" id="KAH7110326.1"/>
    </source>
</evidence>
<organism evidence="2 3">
    <name type="scientific">Dendryphion nanum</name>
    <dbReference type="NCBI Taxonomy" id="256645"/>
    <lineage>
        <taxon>Eukaryota</taxon>
        <taxon>Fungi</taxon>
        <taxon>Dikarya</taxon>
        <taxon>Ascomycota</taxon>
        <taxon>Pezizomycotina</taxon>
        <taxon>Dothideomycetes</taxon>
        <taxon>Pleosporomycetidae</taxon>
        <taxon>Pleosporales</taxon>
        <taxon>Torulaceae</taxon>
        <taxon>Dendryphion</taxon>
    </lineage>
</organism>
<dbReference type="EMBL" id="JAGMWT010000028">
    <property type="protein sequence ID" value="KAH7110326.1"/>
    <property type="molecule type" value="Genomic_DNA"/>
</dbReference>
<accession>A0A9P9I749</accession>
<dbReference type="Proteomes" id="UP000700596">
    <property type="component" value="Unassembled WGS sequence"/>
</dbReference>
<evidence type="ECO:0000313" key="3">
    <source>
        <dbReference type="Proteomes" id="UP000700596"/>
    </source>
</evidence>
<dbReference type="GO" id="GO:0016787">
    <property type="term" value="F:hydrolase activity"/>
    <property type="evidence" value="ECO:0007669"/>
    <property type="project" value="InterPro"/>
</dbReference>
<dbReference type="InterPro" id="IPR004843">
    <property type="entry name" value="Calcineurin-like_PHP"/>
</dbReference>
<dbReference type="InterPro" id="IPR029052">
    <property type="entry name" value="Metallo-depent_PP-like"/>
</dbReference>
<dbReference type="InterPro" id="IPR052963">
    <property type="entry name" value="Pantetheine_PDE"/>
</dbReference>
<dbReference type="SUPFAM" id="SSF56300">
    <property type="entry name" value="Metallo-dependent phosphatases"/>
    <property type="match status" value="1"/>
</dbReference>
<dbReference type="PANTHER" id="PTHR36492:SF2">
    <property type="entry name" value="[ACYL-CARRIER-PROTEIN] PHOSPHODIESTERASE PPTH"/>
    <property type="match status" value="1"/>
</dbReference>
<evidence type="ECO:0000259" key="1">
    <source>
        <dbReference type="Pfam" id="PF00149"/>
    </source>
</evidence>
<keyword evidence="3" id="KW-1185">Reference proteome</keyword>
<dbReference type="AlphaFoldDB" id="A0A9P9I749"/>
<comment type="caution">
    <text evidence="2">The sequence shown here is derived from an EMBL/GenBank/DDBJ whole genome shotgun (WGS) entry which is preliminary data.</text>
</comment>
<dbReference type="Gene3D" id="3.60.21.10">
    <property type="match status" value="1"/>
</dbReference>
<name>A0A9P9I749_9PLEO</name>